<dbReference type="SUPFAM" id="SSF159594">
    <property type="entry name" value="XCC0632-like"/>
    <property type="match status" value="1"/>
</dbReference>
<sequence>MKQHLALAAVVALSGCGLHPLYAGGSKGSVAQILAGVSVTPIEGKSGYLMRNALTDRLSASGPTRYRLDVTLDDKIQGFGVRRDDAITRERRSLRARFQLIDASRGTVLLDGTAGSDAGIDAVSSEYATIAAEDTALENLTQTVADQIVARIGLYAQRSGGQ</sequence>
<dbReference type="PROSITE" id="PS51257">
    <property type="entry name" value="PROKAR_LIPOPROTEIN"/>
    <property type="match status" value="1"/>
</dbReference>
<dbReference type="InterPro" id="IPR007485">
    <property type="entry name" value="LPS_assembly_LptE"/>
</dbReference>
<evidence type="ECO:0000313" key="1">
    <source>
        <dbReference type="EMBL" id="AYJ86604.1"/>
    </source>
</evidence>
<dbReference type="GO" id="GO:0019867">
    <property type="term" value="C:outer membrane"/>
    <property type="evidence" value="ECO:0007669"/>
    <property type="project" value="InterPro"/>
</dbReference>
<dbReference type="RefSeq" id="WP_121153229.1">
    <property type="nucleotide sequence ID" value="NZ_CP032829.1"/>
</dbReference>
<dbReference type="Gene3D" id="3.30.160.150">
    <property type="entry name" value="Lipoprotein like domain"/>
    <property type="match status" value="1"/>
</dbReference>
<proteinExistence type="predicted"/>
<name>A0A494TGN8_SPHPE</name>
<protein>
    <recommendedName>
        <fullName evidence="3">Secreted (Periplasmic)-like protein</fullName>
    </recommendedName>
</protein>
<dbReference type="GO" id="GO:0043165">
    <property type="term" value="P:Gram-negative-bacterium-type cell outer membrane assembly"/>
    <property type="evidence" value="ECO:0007669"/>
    <property type="project" value="InterPro"/>
</dbReference>
<dbReference type="Proteomes" id="UP000276254">
    <property type="component" value="Chromosome"/>
</dbReference>
<keyword evidence="2" id="KW-1185">Reference proteome</keyword>
<evidence type="ECO:0000313" key="2">
    <source>
        <dbReference type="Proteomes" id="UP000276254"/>
    </source>
</evidence>
<reference evidence="1 2" key="1">
    <citation type="submission" date="2018-09" db="EMBL/GenBank/DDBJ databases">
        <title>Sphingomonas peninsula sp. nov., isolated from fildes peninsula, Antarctic soil.</title>
        <authorList>
            <person name="Yingchao G."/>
        </authorList>
    </citation>
    <scope>NUCLEOTIDE SEQUENCE [LARGE SCALE GENOMIC DNA]</scope>
    <source>
        <strain evidence="1 2">YZ-8</strain>
    </source>
</reference>
<dbReference type="OrthoDB" id="7471538at2"/>
<dbReference type="AlphaFoldDB" id="A0A494TGN8"/>
<dbReference type="Pfam" id="PF04390">
    <property type="entry name" value="LptE"/>
    <property type="match status" value="1"/>
</dbReference>
<gene>
    <name evidence="1" type="ORF">D3Y57_12290</name>
</gene>
<dbReference type="EMBL" id="CP032829">
    <property type="protein sequence ID" value="AYJ86604.1"/>
    <property type="molecule type" value="Genomic_DNA"/>
</dbReference>
<organism evidence="1 2">
    <name type="scientific">Sphingomonas paeninsulae</name>
    <dbReference type="NCBI Taxonomy" id="2319844"/>
    <lineage>
        <taxon>Bacteria</taxon>
        <taxon>Pseudomonadati</taxon>
        <taxon>Pseudomonadota</taxon>
        <taxon>Alphaproteobacteria</taxon>
        <taxon>Sphingomonadales</taxon>
        <taxon>Sphingomonadaceae</taxon>
        <taxon>Sphingomonas</taxon>
    </lineage>
</organism>
<dbReference type="KEGG" id="spha:D3Y57_12290"/>
<accession>A0A494TGN8</accession>
<evidence type="ECO:0008006" key="3">
    <source>
        <dbReference type="Google" id="ProtNLM"/>
    </source>
</evidence>